<dbReference type="SUPFAM" id="SSF46785">
    <property type="entry name" value="Winged helix' DNA-binding domain"/>
    <property type="match status" value="1"/>
</dbReference>
<accession>A0A928VNY0</accession>
<dbReference type="PANTHER" id="PTHR38600">
    <property type="entry name" value="TRANSCRIPTIONAL REGULATORY PROTEIN"/>
    <property type="match status" value="1"/>
</dbReference>
<dbReference type="EMBL" id="JADEXQ010000084">
    <property type="protein sequence ID" value="MBE9032001.1"/>
    <property type="molecule type" value="Genomic_DNA"/>
</dbReference>
<dbReference type="NCBIfam" id="TIGR02702">
    <property type="entry name" value="SufR_cyano"/>
    <property type="match status" value="1"/>
</dbReference>
<reference evidence="1" key="1">
    <citation type="submission" date="2020-10" db="EMBL/GenBank/DDBJ databases">
        <authorList>
            <person name="Castelo-Branco R."/>
            <person name="Eusebio N."/>
            <person name="Adriana R."/>
            <person name="Vieira A."/>
            <person name="Brugerolle De Fraissinette N."/>
            <person name="Rezende De Castro R."/>
            <person name="Schneider M.P."/>
            <person name="Vasconcelos V."/>
            <person name="Leao P.N."/>
        </authorList>
    </citation>
    <scope>NUCLEOTIDE SEQUENCE</scope>
    <source>
        <strain evidence="1">LEGE 11480</strain>
    </source>
</reference>
<dbReference type="PANTHER" id="PTHR38600:SF2">
    <property type="entry name" value="SLL0088 PROTEIN"/>
    <property type="match status" value="1"/>
</dbReference>
<evidence type="ECO:0000313" key="2">
    <source>
        <dbReference type="Proteomes" id="UP000625316"/>
    </source>
</evidence>
<dbReference type="InterPro" id="IPR011991">
    <property type="entry name" value="ArsR-like_HTH"/>
</dbReference>
<dbReference type="Pfam" id="PF13412">
    <property type="entry name" value="HTH_24"/>
    <property type="match status" value="1"/>
</dbReference>
<evidence type="ECO:0000313" key="1">
    <source>
        <dbReference type="EMBL" id="MBE9032001.1"/>
    </source>
</evidence>
<dbReference type="Gene3D" id="1.10.10.10">
    <property type="entry name" value="Winged helix-like DNA-binding domain superfamily/Winged helix DNA-binding domain"/>
    <property type="match status" value="1"/>
</dbReference>
<dbReference type="InterPro" id="IPR036388">
    <property type="entry name" value="WH-like_DNA-bd_sf"/>
</dbReference>
<dbReference type="Proteomes" id="UP000625316">
    <property type="component" value="Unassembled WGS sequence"/>
</dbReference>
<keyword evidence="2" id="KW-1185">Reference proteome</keyword>
<dbReference type="RefSeq" id="WP_264326825.1">
    <property type="nucleotide sequence ID" value="NZ_JADEXQ010000084.1"/>
</dbReference>
<dbReference type="InterPro" id="IPR014075">
    <property type="entry name" value="SUF_FeS_clus_asmb_SufR_cyano"/>
</dbReference>
<dbReference type="InterPro" id="IPR036390">
    <property type="entry name" value="WH_DNA-bd_sf"/>
</dbReference>
<dbReference type="CDD" id="cd00090">
    <property type="entry name" value="HTH_ARSR"/>
    <property type="match status" value="1"/>
</dbReference>
<gene>
    <name evidence="1" type="primary">sufR</name>
    <name evidence="1" type="ORF">IQ266_19880</name>
</gene>
<name>A0A928VNY0_9CYAN</name>
<protein>
    <submittedName>
        <fullName evidence="1">Iron-sulfur cluster biosynthesis transcriptional regulator SufR</fullName>
    </submittedName>
</protein>
<sequence length="215" mass="24318">MTTSQQPNTKQDILTALLKQGQLTAHDLAERLEMTPQGIRRHLKDLETEGLIVHETVAAKMGRPNHVYALSADGRKQFPDRYDSFSIDLLDTLAKTVGKEQMASILQQQWQRKATEYRSQVGSGDLYKRVQKLVEMRQSEGYMAECHLVEPENPDAGFVLTEYNCAISQIAESYPSVCGNELEMFSTALPDCKVERTHWLVGGEHRCGYLITSRL</sequence>
<dbReference type="AlphaFoldDB" id="A0A928VNY0"/>
<proteinExistence type="predicted"/>
<comment type="caution">
    <text evidence="1">The sequence shown here is derived from an EMBL/GenBank/DDBJ whole genome shotgun (WGS) entry which is preliminary data.</text>
</comment>
<organism evidence="1 2">
    <name type="scientific">Romeriopsis navalis LEGE 11480</name>
    <dbReference type="NCBI Taxonomy" id="2777977"/>
    <lineage>
        <taxon>Bacteria</taxon>
        <taxon>Bacillati</taxon>
        <taxon>Cyanobacteriota</taxon>
        <taxon>Cyanophyceae</taxon>
        <taxon>Leptolyngbyales</taxon>
        <taxon>Leptolyngbyaceae</taxon>
        <taxon>Romeriopsis</taxon>
        <taxon>Romeriopsis navalis</taxon>
    </lineage>
</organism>